<organism evidence="1 2">
    <name type="scientific">Burkholderia anthina</name>
    <dbReference type="NCBI Taxonomy" id="179879"/>
    <lineage>
        <taxon>Bacteria</taxon>
        <taxon>Pseudomonadati</taxon>
        <taxon>Pseudomonadota</taxon>
        <taxon>Betaproteobacteria</taxon>
        <taxon>Burkholderiales</taxon>
        <taxon>Burkholderiaceae</taxon>
        <taxon>Burkholderia</taxon>
        <taxon>Burkholderia cepacia complex</taxon>
    </lineage>
</organism>
<dbReference type="EMBL" id="CABVLY010000020">
    <property type="protein sequence ID" value="VVU52069.1"/>
    <property type="molecule type" value="Genomic_DNA"/>
</dbReference>
<proteinExistence type="predicted"/>
<sequence length="89" mass="9902">MYPAVRVYNALPHADYCIATFVAMHEAGKLARVVRVFIRPEPGPREPIRLVSRCFNHPLPAPPHLRPAQPAVWSFMPSAGVWKACATVV</sequence>
<dbReference type="AlphaFoldDB" id="A0A6P2GGI9"/>
<protein>
    <submittedName>
        <fullName evidence="1">Uncharacterized protein</fullName>
    </submittedName>
</protein>
<evidence type="ECO:0000313" key="1">
    <source>
        <dbReference type="EMBL" id="VVU52069.1"/>
    </source>
</evidence>
<evidence type="ECO:0000313" key="2">
    <source>
        <dbReference type="Proteomes" id="UP000494201"/>
    </source>
</evidence>
<dbReference type="Proteomes" id="UP000494201">
    <property type="component" value="Unassembled WGS sequence"/>
</dbReference>
<reference evidence="1 2" key="1">
    <citation type="submission" date="2019-09" db="EMBL/GenBank/DDBJ databases">
        <authorList>
            <person name="Depoorter E."/>
        </authorList>
    </citation>
    <scope>NUCLEOTIDE SEQUENCE [LARGE SCALE GENOMIC DNA]</scope>
    <source>
        <strain evidence="1">LMG 20980</strain>
    </source>
</reference>
<gene>
    <name evidence="1" type="ORF">BAN20980_04794</name>
</gene>
<accession>A0A6P2GGI9</accession>
<name>A0A6P2GGI9_9BURK</name>